<dbReference type="SFLD" id="SFLDG01082">
    <property type="entry name" value="B12-binding_domain_containing"/>
    <property type="match status" value="1"/>
</dbReference>
<organism evidence="8 9">
    <name type="scientific">Desulfoluna limicola</name>
    <dbReference type="NCBI Taxonomy" id="2810562"/>
    <lineage>
        <taxon>Bacteria</taxon>
        <taxon>Pseudomonadati</taxon>
        <taxon>Thermodesulfobacteriota</taxon>
        <taxon>Desulfobacteria</taxon>
        <taxon>Desulfobacterales</taxon>
        <taxon>Desulfolunaceae</taxon>
        <taxon>Desulfoluna</taxon>
    </lineage>
</organism>
<evidence type="ECO:0008006" key="10">
    <source>
        <dbReference type="Google" id="ProtNLM"/>
    </source>
</evidence>
<evidence type="ECO:0000256" key="4">
    <source>
        <dbReference type="ARBA" id="ARBA00023004"/>
    </source>
</evidence>
<gene>
    <name evidence="8" type="ORF">DSLASN_16370</name>
</gene>
<dbReference type="CDD" id="cd01335">
    <property type="entry name" value="Radical_SAM"/>
    <property type="match status" value="1"/>
</dbReference>
<dbReference type="SUPFAM" id="SSF102114">
    <property type="entry name" value="Radical SAM enzymes"/>
    <property type="match status" value="1"/>
</dbReference>
<evidence type="ECO:0000256" key="3">
    <source>
        <dbReference type="ARBA" id="ARBA00022723"/>
    </source>
</evidence>
<dbReference type="Gene3D" id="3.80.30.20">
    <property type="entry name" value="tm_1862 like domain"/>
    <property type="match status" value="1"/>
</dbReference>
<comment type="cofactor">
    <cofactor evidence="1">
        <name>[4Fe-4S] cluster</name>
        <dbReference type="ChEBI" id="CHEBI:49883"/>
    </cofactor>
</comment>
<dbReference type="SFLD" id="SFLDS00029">
    <property type="entry name" value="Radical_SAM"/>
    <property type="match status" value="1"/>
</dbReference>
<feature type="domain" description="B12-binding" evidence="6">
    <location>
        <begin position="12"/>
        <end position="142"/>
    </location>
</feature>
<keyword evidence="3" id="KW-0479">Metal-binding</keyword>
<evidence type="ECO:0000259" key="7">
    <source>
        <dbReference type="PROSITE" id="PS51918"/>
    </source>
</evidence>
<dbReference type="PANTHER" id="PTHR43409:SF16">
    <property type="entry name" value="SLR0320 PROTEIN"/>
    <property type="match status" value="1"/>
</dbReference>
<protein>
    <recommendedName>
        <fullName evidence="10">Radical SAM protein</fullName>
    </recommendedName>
</protein>
<evidence type="ECO:0000259" key="6">
    <source>
        <dbReference type="PROSITE" id="PS51332"/>
    </source>
</evidence>
<dbReference type="InterPro" id="IPR058240">
    <property type="entry name" value="rSAM_sf"/>
</dbReference>
<dbReference type="Pfam" id="PF02310">
    <property type="entry name" value="B12-binding"/>
    <property type="match status" value="1"/>
</dbReference>
<dbReference type="EMBL" id="AP024488">
    <property type="protein sequence ID" value="BCS96005.1"/>
    <property type="molecule type" value="Genomic_DNA"/>
</dbReference>
<dbReference type="PANTHER" id="PTHR43409">
    <property type="entry name" value="ANAEROBIC MAGNESIUM-PROTOPORPHYRIN IX MONOMETHYL ESTER CYCLASE-RELATED"/>
    <property type="match status" value="1"/>
</dbReference>
<dbReference type="SMART" id="SM00729">
    <property type="entry name" value="Elp3"/>
    <property type="match status" value="1"/>
</dbReference>
<accession>A0ABN6F431</accession>
<evidence type="ECO:0000313" key="8">
    <source>
        <dbReference type="EMBL" id="BCS96005.1"/>
    </source>
</evidence>
<feature type="domain" description="Radical SAM core" evidence="7">
    <location>
        <begin position="165"/>
        <end position="390"/>
    </location>
</feature>
<keyword evidence="9" id="KW-1185">Reference proteome</keyword>
<evidence type="ECO:0000256" key="5">
    <source>
        <dbReference type="ARBA" id="ARBA00023014"/>
    </source>
</evidence>
<evidence type="ECO:0000256" key="1">
    <source>
        <dbReference type="ARBA" id="ARBA00001966"/>
    </source>
</evidence>
<dbReference type="PROSITE" id="PS51918">
    <property type="entry name" value="RADICAL_SAM"/>
    <property type="match status" value="1"/>
</dbReference>
<keyword evidence="2" id="KW-0949">S-adenosyl-L-methionine</keyword>
<dbReference type="InterPro" id="IPR007197">
    <property type="entry name" value="rSAM"/>
</dbReference>
<dbReference type="Gene3D" id="3.40.50.280">
    <property type="entry name" value="Cobalamin-binding domain"/>
    <property type="match status" value="1"/>
</dbReference>
<dbReference type="InterPro" id="IPR051198">
    <property type="entry name" value="BchE-like"/>
</dbReference>
<evidence type="ECO:0000256" key="2">
    <source>
        <dbReference type="ARBA" id="ARBA00022691"/>
    </source>
</evidence>
<proteinExistence type="predicted"/>
<name>A0ABN6F431_9BACT</name>
<keyword evidence="4" id="KW-0408">Iron</keyword>
<sequence>MPYTLLLQLPVPKHQVGAKNGNIPLGSACLKLAADTHTQARVELVPEALATHGGDAAIIEYLCEKGPEILGISLTCWNVERSLYVAGEVKKRCGCRIMAGGPEVTPDNPITQSPVIDFRVYGEGEEIFVKLLNDPGFWEAQEASGCSPSFFTGSENPYIKGILDPGPEEIMLLETQRGCPYGCKFCYYNKSRKGLTFLSDEKVLEGIQWAVDNKVSELYLLDPSLNARPGLKDLLKEIAKINRQKEVSLRSEIRAEWIDAEAAELFAAAGFTVFEIGLQSTCQQAQKLMGRKTDLKRFVAGVNHLKANGILSTVDLIIGLPGDDLTSFSRSLGFVKENELDDDMQVFPLALLPGTAFRKESQELGLTFQEKPPYTILETPGFSRDEITLALDWAESLFEMDLITPPEVDLSWKTSGCPAHRKVCLGSHELTATFVVNQETTLAEARRVATRLSHPYKVVITPDAEDEELAFNILSEFVNHNPQTPLEIVWVEPQSLPQAARLIDELPLSRPHFLDNDLTLLDDRPGNRAILCTLIGQDPAALPVPLGRSLKSYTLETLPTREELESLEDLDGAVIDAEDGDTLKAWQETMAPHADEIFPVAFSDHEAMARWRRLTGPGDWGL</sequence>
<dbReference type="RefSeq" id="WP_236892368.1">
    <property type="nucleotide sequence ID" value="NZ_AP024488.1"/>
</dbReference>
<dbReference type="Pfam" id="PF04055">
    <property type="entry name" value="Radical_SAM"/>
    <property type="match status" value="1"/>
</dbReference>
<dbReference type="PROSITE" id="PS51332">
    <property type="entry name" value="B12_BINDING"/>
    <property type="match status" value="1"/>
</dbReference>
<dbReference type="Proteomes" id="UP001320148">
    <property type="component" value="Chromosome"/>
</dbReference>
<keyword evidence="5" id="KW-0411">Iron-sulfur</keyword>
<dbReference type="InterPro" id="IPR006158">
    <property type="entry name" value="Cobalamin-bd"/>
</dbReference>
<dbReference type="InterPro" id="IPR023404">
    <property type="entry name" value="rSAM_horseshoe"/>
</dbReference>
<dbReference type="InterPro" id="IPR006638">
    <property type="entry name" value="Elp3/MiaA/NifB-like_rSAM"/>
</dbReference>
<reference evidence="8 9" key="1">
    <citation type="submission" date="2021-02" db="EMBL/GenBank/DDBJ databases">
        <title>Complete genome of Desulfoluna sp. strain ASN36.</title>
        <authorList>
            <person name="Takahashi A."/>
            <person name="Kojima H."/>
            <person name="Fukui M."/>
        </authorList>
    </citation>
    <scope>NUCLEOTIDE SEQUENCE [LARGE SCALE GENOMIC DNA]</scope>
    <source>
        <strain evidence="8 9">ASN36</strain>
    </source>
</reference>
<evidence type="ECO:0000313" key="9">
    <source>
        <dbReference type="Proteomes" id="UP001320148"/>
    </source>
</evidence>